<evidence type="ECO:0000256" key="1">
    <source>
        <dbReference type="ARBA" id="ARBA00022679"/>
    </source>
</evidence>
<dbReference type="InterPro" id="IPR000891">
    <property type="entry name" value="PYR_CT"/>
</dbReference>
<dbReference type="Pfam" id="PF00682">
    <property type="entry name" value="HMGL-like"/>
    <property type="match status" value="1"/>
</dbReference>
<sequence length="168" mass="19376">METRPKIILMDTTLRDGEQTQGMSFTPAEKTNLAKALLNKLKVDRIEIASARVSSGEMEGVQRITSWAEEKGYLEQIEVLGFVDHTLSVDWILEAGGRVMNLLTKGSENHCTNQLRKTLDEHLREIRKTLAYARQRNVRVNVYLEDWSNGYRDKPEYVYEMLQGLKDE</sequence>
<gene>
    <name evidence="3" type="ORF">METZ01_LOCUS341453</name>
</gene>
<dbReference type="PANTHER" id="PTHR10277">
    <property type="entry name" value="HOMOCITRATE SYNTHASE-RELATED"/>
    <property type="match status" value="1"/>
</dbReference>
<name>A0A382QSW4_9ZZZZ</name>
<dbReference type="GO" id="GO:0009098">
    <property type="term" value="P:L-leucine biosynthetic process"/>
    <property type="evidence" value="ECO:0007669"/>
    <property type="project" value="TreeGrafter"/>
</dbReference>
<dbReference type="InterPro" id="IPR013785">
    <property type="entry name" value="Aldolase_TIM"/>
</dbReference>
<protein>
    <recommendedName>
        <fullName evidence="2">Pyruvate carboxyltransferase domain-containing protein</fullName>
    </recommendedName>
</protein>
<organism evidence="3">
    <name type="scientific">marine metagenome</name>
    <dbReference type="NCBI Taxonomy" id="408172"/>
    <lineage>
        <taxon>unclassified sequences</taxon>
        <taxon>metagenomes</taxon>
        <taxon>ecological metagenomes</taxon>
    </lineage>
</organism>
<dbReference type="InterPro" id="IPR050073">
    <property type="entry name" value="2-IPM_HCS-like"/>
</dbReference>
<proteinExistence type="predicted"/>
<dbReference type="SUPFAM" id="SSF51569">
    <property type="entry name" value="Aldolase"/>
    <property type="match status" value="1"/>
</dbReference>
<dbReference type="Gene3D" id="3.20.20.70">
    <property type="entry name" value="Aldolase class I"/>
    <property type="match status" value="1"/>
</dbReference>
<dbReference type="EMBL" id="UINC01116688">
    <property type="protein sequence ID" value="SVC88599.1"/>
    <property type="molecule type" value="Genomic_DNA"/>
</dbReference>
<keyword evidence="1" id="KW-0808">Transferase</keyword>
<dbReference type="PANTHER" id="PTHR10277:SF57">
    <property type="entry name" value="(R)-CITRAMALATE SYNTHASE CIMA"/>
    <property type="match status" value="1"/>
</dbReference>
<dbReference type="InterPro" id="IPR002034">
    <property type="entry name" value="AIPM/Hcit_synth_CS"/>
</dbReference>
<dbReference type="GO" id="GO:0003852">
    <property type="term" value="F:2-isopropylmalate synthase activity"/>
    <property type="evidence" value="ECO:0007669"/>
    <property type="project" value="TreeGrafter"/>
</dbReference>
<feature type="domain" description="Pyruvate carboxyltransferase" evidence="2">
    <location>
        <begin position="6"/>
        <end position="149"/>
    </location>
</feature>
<evidence type="ECO:0000259" key="2">
    <source>
        <dbReference type="Pfam" id="PF00682"/>
    </source>
</evidence>
<accession>A0A382QSW4</accession>
<evidence type="ECO:0000313" key="3">
    <source>
        <dbReference type="EMBL" id="SVC88599.1"/>
    </source>
</evidence>
<feature type="non-terminal residue" evidence="3">
    <location>
        <position position="168"/>
    </location>
</feature>
<dbReference type="PROSITE" id="PS00815">
    <property type="entry name" value="AIPM_HOMOCIT_SYNTH_1"/>
    <property type="match status" value="1"/>
</dbReference>
<reference evidence="3" key="1">
    <citation type="submission" date="2018-05" db="EMBL/GenBank/DDBJ databases">
        <authorList>
            <person name="Lanie J.A."/>
            <person name="Ng W.-L."/>
            <person name="Kazmierczak K.M."/>
            <person name="Andrzejewski T.M."/>
            <person name="Davidsen T.M."/>
            <person name="Wayne K.J."/>
            <person name="Tettelin H."/>
            <person name="Glass J.I."/>
            <person name="Rusch D."/>
            <person name="Podicherti R."/>
            <person name="Tsui H.-C.T."/>
            <person name="Winkler M.E."/>
        </authorList>
    </citation>
    <scope>NUCLEOTIDE SEQUENCE</scope>
</reference>
<dbReference type="AlphaFoldDB" id="A0A382QSW4"/>